<name>A0A6A6QH39_9PEZI</name>
<dbReference type="EMBL" id="MU004195">
    <property type="protein sequence ID" value="KAF2491364.1"/>
    <property type="molecule type" value="Genomic_DNA"/>
</dbReference>
<keyword evidence="3" id="KW-1185">Reference proteome</keyword>
<organism evidence="2 3">
    <name type="scientific">Lophium mytilinum</name>
    <dbReference type="NCBI Taxonomy" id="390894"/>
    <lineage>
        <taxon>Eukaryota</taxon>
        <taxon>Fungi</taxon>
        <taxon>Dikarya</taxon>
        <taxon>Ascomycota</taxon>
        <taxon>Pezizomycotina</taxon>
        <taxon>Dothideomycetes</taxon>
        <taxon>Pleosporomycetidae</taxon>
        <taxon>Mytilinidiales</taxon>
        <taxon>Mytilinidiaceae</taxon>
        <taxon>Lophium</taxon>
    </lineage>
</organism>
<sequence>MADHNTSTRSPPVMRGAARMLNFFSFLWDTKFQLTLLTVSSFSSKLLHLYSHRISLPIILTTLYLPTFLLPDALLVILSKTLLFRQDRSKLEVPRKIAGALLTLITTSASAAQVSFYLETGGEVQWLAAGNFANDPAGMKLLMSGFPKFALAFLCFVAISWLLTPRYYDFIDRVFGDIASAFKALRQVVFKKNTGYSKVSRHSDDDEDSDEEGH</sequence>
<gene>
    <name evidence="2" type="ORF">BU16DRAFT_117646</name>
</gene>
<feature type="transmembrane region" description="Helical" evidence="1">
    <location>
        <begin position="145"/>
        <end position="163"/>
    </location>
</feature>
<evidence type="ECO:0000256" key="1">
    <source>
        <dbReference type="SAM" id="Phobius"/>
    </source>
</evidence>
<keyword evidence="1" id="KW-0472">Membrane</keyword>
<feature type="transmembrane region" description="Helical" evidence="1">
    <location>
        <begin position="97"/>
        <end position="118"/>
    </location>
</feature>
<proteinExistence type="predicted"/>
<dbReference type="AlphaFoldDB" id="A0A6A6QH39"/>
<reference evidence="2" key="1">
    <citation type="journal article" date="2020" name="Stud. Mycol.">
        <title>101 Dothideomycetes genomes: a test case for predicting lifestyles and emergence of pathogens.</title>
        <authorList>
            <person name="Haridas S."/>
            <person name="Albert R."/>
            <person name="Binder M."/>
            <person name="Bloem J."/>
            <person name="Labutti K."/>
            <person name="Salamov A."/>
            <person name="Andreopoulos B."/>
            <person name="Baker S."/>
            <person name="Barry K."/>
            <person name="Bills G."/>
            <person name="Bluhm B."/>
            <person name="Cannon C."/>
            <person name="Castanera R."/>
            <person name="Culley D."/>
            <person name="Daum C."/>
            <person name="Ezra D."/>
            <person name="Gonzalez J."/>
            <person name="Henrissat B."/>
            <person name="Kuo A."/>
            <person name="Liang C."/>
            <person name="Lipzen A."/>
            <person name="Lutzoni F."/>
            <person name="Magnuson J."/>
            <person name="Mondo S."/>
            <person name="Nolan M."/>
            <person name="Ohm R."/>
            <person name="Pangilinan J."/>
            <person name="Park H.-J."/>
            <person name="Ramirez L."/>
            <person name="Alfaro M."/>
            <person name="Sun H."/>
            <person name="Tritt A."/>
            <person name="Yoshinaga Y."/>
            <person name="Zwiers L.-H."/>
            <person name="Turgeon B."/>
            <person name="Goodwin S."/>
            <person name="Spatafora J."/>
            <person name="Crous P."/>
            <person name="Grigoriev I."/>
        </authorList>
    </citation>
    <scope>NUCLEOTIDE SEQUENCE</scope>
    <source>
        <strain evidence="2">CBS 269.34</strain>
    </source>
</reference>
<protein>
    <submittedName>
        <fullName evidence="2">Uncharacterized protein</fullName>
    </submittedName>
</protein>
<feature type="transmembrane region" description="Helical" evidence="1">
    <location>
        <begin position="54"/>
        <end position="77"/>
    </location>
</feature>
<evidence type="ECO:0000313" key="3">
    <source>
        <dbReference type="Proteomes" id="UP000799750"/>
    </source>
</evidence>
<keyword evidence="1" id="KW-0812">Transmembrane</keyword>
<accession>A0A6A6QH39</accession>
<dbReference type="Proteomes" id="UP000799750">
    <property type="component" value="Unassembled WGS sequence"/>
</dbReference>
<evidence type="ECO:0000313" key="2">
    <source>
        <dbReference type="EMBL" id="KAF2491364.1"/>
    </source>
</evidence>
<feature type="transmembrane region" description="Helical" evidence="1">
    <location>
        <begin position="21"/>
        <end position="42"/>
    </location>
</feature>
<keyword evidence="1" id="KW-1133">Transmembrane helix</keyword>